<dbReference type="SMART" id="SM00047">
    <property type="entry name" value="LYZ2"/>
    <property type="match status" value="1"/>
</dbReference>
<keyword evidence="2" id="KW-0812">Transmembrane</keyword>
<comment type="caution">
    <text evidence="4">The sequence shown here is derived from an EMBL/GenBank/DDBJ whole genome shotgun (WGS) entry which is preliminary data.</text>
</comment>
<evidence type="ECO:0000259" key="3">
    <source>
        <dbReference type="SMART" id="SM00047"/>
    </source>
</evidence>
<dbReference type="PANTHER" id="PTHR33308:SF9">
    <property type="entry name" value="PEPTIDOGLYCAN HYDROLASE FLGJ"/>
    <property type="match status" value="1"/>
</dbReference>
<dbReference type="Proteomes" id="UP001524435">
    <property type="component" value="Unassembled WGS sequence"/>
</dbReference>
<dbReference type="PANTHER" id="PTHR33308">
    <property type="entry name" value="PEPTIDOGLYCAN HYDROLASE FLGJ"/>
    <property type="match status" value="1"/>
</dbReference>
<evidence type="ECO:0000256" key="1">
    <source>
        <dbReference type="ARBA" id="ARBA00022801"/>
    </source>
</evidence>
<keyword evidence="5" id="KW-1185">Reference proteome</keyword>
<gene>
    <name evidence="4" type="ORF">NE663_10110</name>
</gene>
<dbReference type="InterPro" id="IPR051056">
    <property type="entry name" value="Glycosyl_Hydrolase_73"/>
</dbReference>
<dbReference type="InterPro" id="IPR002901">
    <property type="entry name" value="MGlyc_endo_b_GlcNAc-like_dom"/>
</dbReference>
<proteinExistence type="predicted"/>
<name>A0ABT1SN22_9FIRM</name>
<keyword evidence="2" id="KW-0472">Membrane</keyword>
<feature type="transmembrane region" description="Helical" evidence="2">
    <location>
        <begin position="21"/>
        <end position="41"/>
    </location>
</feature>
<reference evidence="4 5" key="1">
    <citation type="submission" date="2022-06" db="EMBL/GenBank/DDBJ databases">
        <title>Isolation of gut microbiota from human fecal samples.</title>
        <authorList>
            <person name="Pamer E.G."/>
            <person name="Barat B."/>
            <person name="Waligurski E."/>
            <person name="Medina S."/>
            <person name="Paddock L."/>
            <person name="Mostad J."/>
        </authorList>
    </citation>
    <scope>NUCLEOTIDE SEQUENCE [LARGE SCALE GENOMIC DNA]</scope>
    <source>
        <strain evidence="4 5">DFI.6.1</strain>
    </source>
</reference>
<keyword evidence="2" id="KW-1133">Transmembrane helix</keyword>
<accession>A0ABT1SN22</accession>
<dbReference type="EMBL" id="JANGCH010000020">
    <property type="protein sequence ID" value="MCQ5122604.1"/>
    <property type="molecule type" value="Genomic_DNA"/>
</dbReference>
<dbReference type="Pfam" id="PF01832">
    <property type="entry name" value="Glucosaminidase"/>
    <property type="match status" value="1"/>
</dbReference>
<evidence type="ECO:0000256" key="2">
    <source>
        <dbReference type="SAM" id="Phobius"/>
    </source>
</evidence>
<protein>
    <submittedName>
        <fullName evidence="4">Glucosaminidase domain-containing protein</fullName>
    </submittedName>
</protein>
<organism evidence="4 5">
    <name type="scientific">Massilicoli timonensis</name>
    <dbReference type="NCBI Taxonomy" id="2015901"/>
    <lineage>
        <taxon>Bacteria</taxon>
        <taxon>Bacillati</taxon>
        <taxon>Bacillota</taxon>
        <taxon>Erysipelotrichia</taxon>
        <taxon>Erysipelotrichales</taxon>
        <taxon>Erysipelotrichaceae</taxon>
        <taxon>Massilicoli</taxon>
    </lineage>
</organism>
<sequence>MSKTKKRRTVKRRRSAKPLTLTEAFFLLFIVIGIVAAIILLQNKGSYQIVAYDRSHRATLLHTADSLDEAQMLMQQEIERGTYNPAILQDDQMIDIRYGIIAFPNDVCTQTTAFTYLDQSKGYLNGCYGADALYVGYAEGWLFQISAAIGKISPDQAQLYDIHDPALAAINHYQVSAGRLLHYGSGNVKDSAKQFQIDLDAAPASLQDGIYYSYDGHYFYESFEAMADDVRAECHTNAVNSVPFYQYFQYLPQRSHTDHDETVLNTYLQEAYGITSLPTTCPADASASILYKSGSLFLDMQDRYTINALILFASAIHESDAGRSNIACAKHNLFGHSAYDDDPYASAAAYQSIAECLESHVQQYLIEGYANPADTRWHGSHLGDKANGMNVRYASDPYWGEKIASHLQRIDEAFGAKDHGKETILWVKAGTAFYTAPNEKVLYQTTTALPLIVVDQKTIGREIWYEVQSDAAIDPSSLVPDANSLYQEQEARVWVKAEQEE</sequence>
<evidence type="ECO:0000313" key="4">
    <source>
        <dbReference type="EMBL" id="MCQ5122604.1"/>
    </source>
</evidence>
<evidence type="ECO:0000313" key="5">
    <source>
        <dbReference type="Proteomes" id="UP001524435"/>
    </source>
</evidence>
<feature type="domain" description="Mannosyl-glycoprotein endo-beta-N-acetylglucosamidase-like" evidence="3">
    <location>
        <begin position="284"/>
        <end position="418"/>
    </location>
</feature>
<dbReference type="Gene3D" id="1.10.530.10">
    <property type="match status" value="1"/>
</dbReference>
<dbReference type="RefSeq" id="WP_256198304.1">
    <property type="nucleotide sequence ID" value="NZ_JANGCH010000020.1"/>
</dbReference>
<keyword evidence="1" id="KW-0378">Hydrolase</keyword>